<name>A0AAV4QJ10_CAEEX</name>
<protein>
    <submittedName>
        <fullName evidence="2">Uncharacterized protein</fullName>
    </submittedName>
</protein>
<evidence type="ECO:0000313" key="2">
    <source>
        <dbReference type="EMBL" id="GIY08051.1"/>
    </source>
</evidence>
<dbReference type="EMBL" id="BPLR01006193">
    <property type="protein sequence ID" value="GIY08051.1"/>
    <property type="molecule type" value="Genomic_DNA"/>
</dbReference>
<sequence>MRIEATLPSKACLQCTCNQLKEKSLVTQLFKVLYIKKKKITTLFCSCCRRSKKGENKYFTPTSVPDDPKGHLENRCPKWIPGCKARDFRDRPPPLSTPGRLRAS</sequence>
<gene>
    <name evidence="2" type="ORF">CEXT_77981</name>
</gene>
<organism evidence="2 3">
    <name type="scientific">Caerostris extrusa</name>
    <name type="common">Bark spider</name>
    <name type="synonym">Caerostris bankana</name>
    <dbReference type="NCBI Taxonomy" id="172846"/>
    <lineage>
        <taxon>Eukaryota</taxon>
        <taxon>Metazoa</taxon>
        <taxon>Ecdysozoa</taxon>
        <taxon>Arthropoda</taxon>
        <taxon>Chelicerata</taxon>
        <taxon>Arachnida</taxon>
        <taxon>Araneae</taxon>
        <taxon>Araneomorphae</taxon>
        <taxon>Entelegynae</taxon>
        <taxon>Araneoidea</taxon>
        <taxon>Araneidae</taxon>
        <taxon>Caerostris</taxon>
    </lineage>
</organism>
<proteinExistence type="predicted"/>
<keyword evidence="3" id="KW-1185">Reference proteome</keyword>
<reference evidence="2 3" key="1">
    <citation type="submission" date="2021-06" db="EMBL/GenBank/DDBJ databases">
        <title>Caerostris extrusa draft genome.</title>
        <authorList>
            <person name="Kono N."/>
            <person name="Arakawa K."/>
        </authorList>
    </citation>
    <scope>NUCLEOTIDE SEQUENCE [LARGE SCALE GENOMIC DNA]</scope>
</reference>
<comment type="caution">
    <text evidence="2">The sequence shown here is derived from an EMBL/GenBank/DDBJ whole genome shotgun (WGS) entry which is preliminary data.</text>
</comment>
<evidence type="ECO:0000256" key="1">
    <source>
        <dbReference type="SAM" id="MobiDB-lite"/>
    </source>
</evidence>
<evidence type="ECO:0000313" key="3">
    <source>
        <dbReference type="Proteomes" id="UP001054945"/>
    </source>
</evidence>
<dbReference type="Proteomes" id="UP001054945">
    <property type="component" value="Unassembled WGS sequence"/>
</dbReference>
<accession>A0AAV4QJ10</accession>
<dbReference type="AlphaFoldDB" id="A0AAV4QJ10"/>
<feature type="region of interest" description="Disordered" evidence="1">
    <location>
        <begin position="85"/>
        <end position="104"/>
    </location>
</feature>